<dbReference type="EMBL" id="CP124550">
    <property type="protein sequence ID" value="WIO45940.1"/>
    <property type="molecule type" value="Genomic_DNA"/>
</dbReference>
<gene>
    <name evidence="6" type="ORF">SEML1_0310</name>
</gene>
<reference evidence="6 7" key="1">
    <citation type="journal article" date="2023" name="Cell">
        <title>Genetic manipulation of Patescibacteria provides mechanistic insights into microbial dark matter and the epibiotic lifestyle.</title>
        <authorList>
            <person name="Wang Y."/>
            <person name="Gallagher L.A."/>
            <person name="Andrade P.A."/>
            <person name="Liu A."/>
            <person name="Humphreys I.R."/>
            <person name="Turkarslan S."/>
            <person name="Cutler K.J."/>
            <person name="Arrieta-Ortiz M.L."/>
            <person name="Li Y."/>
            <person name="Radey M.C."/>
            <person name="McLean J.S."/>
            <person name="Cong Q."/>
            <person name="Baker D."/>
            <person name="Baliga N.S."/>
            <person name="Peterson S.B."/>
            <person name="Mougous J.D."/>
        </authorList>
    </citation>
    <scope>NUCLEOTIDE SEQUENCE [LARGE SCALE GENOMIC DNA]</scope>
    <source>
        <strain evidence="6 7">ML1</strain>
    </source>
</reference>
<evidence type="ECO:0000256" key="2">
    <source>
        <dbReference type="ARBA" id="ARBA00023235"/>
    </source>
</evidence>
<feature type="domain" description="RNA-binding S4" evidence="5">
    <location>
        <begin position="12"/>
        <end position="75"/>
    </location>
</feature>
<keyword evidence="3" id="KW-0694">RNA-binding</keyword>
<evidence type="ECO:0000313" key="6">
    <source>
        <dbReference type="EMBL" id="WIO45940.1"/>
    </source>
</evidence>
<dbReference type="InterPro" id="IPR002942">
    <property type="entry name" value="S4_RNA-bd"/>
</dbReference>
<dbReference type="SUPFAM" id="SSF55120">
    <property type="entry name" value="Pseudouridine synthase"/>
    <property type="match status" value="1"/>
</dbReference>
<dbReference type="SMART" id="SM00363">
    <property type="entry name" value="S4"/>
    <property type="match status" value="1"/>
</dbReference>
<evidence type="ECO:0000256" key="4">
    <source>
        <dbReference type="RuleBase" id="RU003887"/>
    </source>
</evidence>
<comment type="similarity">
    <text evidence="1 4">Belongs to the pseudouridine synthase RsuA family.</text>
</comment>
<dbReference type="InterPro" id="IPR020094">
    <property type="entry name" value="TruA/RsuA/RluB/E/F_N"/>
</dbReference>
<dbReference type="Gene3D" id="3.30.70.1560">
    <property type="entry name" value="Alpha-L RNA-binding motif"/>
    <property type="match status" value="1"/>
</dbReference>
<dbReference type="EC" id="5.4.99.-" evidence="4"/>
<dbReference type="InterPro" id="IPR050343">
    <property type="entry name" value="RsuA_PseudoU_synthase"/>
</dbReference>
<dbReference type="InterPro" id="IPR036986">
    <property type="entry name" value="S4_RNA-bd_sf"/>
</dbReference>
<accession>A0ABY8WU63</accession>
<dbReference type="CDD" id="cd00165">
    <property type="entry name" value="S4"/>
    <property type="match status" value="1"/>
</dbReference>
<dbReference type="RefSeq" id="WP_376754304.1">
    <property type="nucleotide sequence ID" value="NZ_CP124550.1"/>
</dbReference>
<dbReference type="PANTHER" id="PTHR47683:SF2">
    <property type="entry name" value="RNA-BINDING S4 DOMAIN-CONTAINING PROTEIN"/>
    <property type="match status" value="1"/>
</dbReference>
<evidence type="ECO:0000256" key="1">
    <source>
        <dbReference type="ARBA" id="ARBA00008348"/>
    </source>
</evidence>
<dbReference type="InterPro" id="IPR000748">
    <property type="entry name" value="PsdUridine_synth_RsuA/RluB/E/F"/>
</dbReference>
<protein>
    <recommendedName>
        <fullName evidence="4">Pseudouridine synthase</fullName>
        <ecNumber evidence="4">5.4.99.-</ecNumber>
    </recommendedName>
</protein>
<sequence length="235" mass="26717">MNTPHDTDKSSERLNKFLARQLGISRREADVLIENETVTINNTLATLGARITPSDSIDVAGAPVSHKPAALRYIALNKPVGYVCSRRAQGSTPTIYSLLPPEFHALKPVGRLDKDSSGLLLLTNDGDFAYRMTHPKFAKTKQYRVRLDRDLEPLHQQMISDFGIDLDDGRSQLILTRLDDNRREWHITMSEGRNRQIRRTFTALGYTVTRLHRTNFGNYALSDINRGEWREVNIS</sequence>
<keyword evidence="2 4" id="KW-0413">Isomerase</keyword>
<dbReference type="Pfam" id="PF01479">
    <property type="entry name" value="S4"/>
    <property type="match status" value="1"/>
</dbReference>
<dbReference type="InterPro" id="IPR018496">
    <property type="entry name" value="PsdUridine_synth_RsuA/RluB_CS"/>
</dbReference>
<dbReference type="Proteomes" id="UP001177295">
    <property type="component" value="Chromosome"/>
</dbReference>
<evidence type="ECO:0000313" key="7">
    <source>
        <dbReference type="Proteomes" id="UP001177295"/>
    </source>
</evidence>
<dbReference type="NCBIfam" id="TIGR00093">
    <property type="entry name" value="pseudouridine synthase"/>
    <property type="match status" value="1"/>
</dbReference>
<evidence type="ECO:0000256" key="3">
    <source>
        <dbReference type="PROSITE-ProRule" id="PRU00182"/>
    </source>
</evidence>
<dbReference type="InterPro" id="IPR020103">
    <property type="entry name" value="PsdUridine_synth_cat_dom_sf"/>
</dbReference>
<dbReference type="InterPro" id="IPR042092">
    <property type="entry name" value="PsdUridine_s_RsuA/RluB/E/F_cat"/>
</dbReference>
<dbReference type="PANTHER" id="PTHR47683">
    <property type="entry name" value="PSEUDOURIDINE SYNTHASE FAMILY PROTEIN-RELATED"/>
    <property type="match status" value="1"/>
</dbReference>
<dbReference type="PROSITE" id="PS01149">
    <property type="entry name" value="PSI_RSU"/>
    <property type="match status" value="1"/>
</dbReference>
<dbReference type="Gene3D" id="3.30.70.580">
    <property type="entry name" value="Pseudouridine synthase I, catalytic domain, N-terminal subdomain"/>
    <property type="match status" value="1"/>
</dbReference>
<name>A0ABY8WU63_9BACT</name>
<organism evidence="6 7">
    <name type="scientific">Candidatus Southlakia epibionticum</name>
    <dbReference type="NCBI Taxonomy" id="3043284"/>
    <lineage>
        <taxon>Bacteria</taxon>
        <taxon>Candidatus Saccharimonadota</taxon>
        <taxon>Candidatus Saccharimonadia</taxon>
        <taxon>Candidatus Saccharimonadales</taxon>
        <taxon>Candidatus Saccharimonadaceae</taxon>
        <taxon>Candidatus Southlakia</taxon>
    </lineage>
</organism>
<dbReference type="GO" id="GO:0016853">
    <property type="term" value="F:isomerase activity"/>
    <property type="evidence" value="ECO:0007669"/>
    <property type="project" value="UniProtKB-KW"/>
</dbReference>
<dbReference type="Pfam" id="PF00849">
    <property type="entry name" value="PseudoU_synth_2"/>
    <property type="match status" value="1"/>
</dbReference>
<evidence type="ECO:0000259" key="5">
    <source>
        <dbReference type="SMART" id="SM00363"/>
    </source>
</evidence>
<dbReference type="Gene3D" id="3.10.290.10">
    <property type="entry name" value="RNA-binding S4 domain"/>
    <property type="match status" value="1"/>
</dbReference>
<keyword evidence="7" id="KW-1185">Reference proteome</keyword>
<dbReference type="SUPFAM" id="SSF55174">
    <property type="entry name" value="Alpha-L RNA-binding motif"/>
    <property type="match status" value="1"/>
</dbReference>
<dbReference type="InterPro" id="IPR006145">
    <property type="entry name" value="PsdUridine_synth_RsuA/RluA"/>
</dbReference>
<proteinExistence type="inferred from homology"/>
<dbReference type="PROSITE" id="PS50889">
    <property type="entry name" value="S4"/>
    <property type="match status" value="1"/>
</dbReference>